<dbReference type="InterPro" id="IPR012337">
    <property type="entry name" value="RNaseH-like_sf"/>
</dbReference>
<evidence type="ECO:0000259" key="1">
    <source>
        <dbReference type="Pfam" id="PF01609"/>
    </source>
</evidence>
<protein>
    <submittedName>
        <fullName evidence="2">Transposase DDE domain protein</fullName>
    </submittedName>
</protein>
<dbReference type="PANTHER" id="PTHR37529:SF1">
    <property type="entry name" value="TRANSPOSASE INSG FOR INSERTION SEQUENCE ELEMENT IS4-RELATED"/>
    <property type="match status" value="1"/>
</dbReference>
<evidence type="ECO:0000313" key="3">
    <source>
        <dbReference type="EMBL" id="QDT90783.1"/>
    </source>
</evidence>
<accession>A0A517VB87</accession>
<evidence type="ECO:0000313" key="5">
    <source>
        <dbReference type="EMBL" id="QDT92606.1"/>
    </source>
</evidence>
<dbReference type="EMBL" id="CP036343">
    <property type="protein sequence ID" value="QDT90877.1"/>
    <property type="molecule type" value="Genomic_DNA"/>
</dbReference>
<dbReference type="EMBL" id="CP036343">
    <property type="protein sequence ID" value="QDT90264.1"/>
    <property type="molecule type" value="Genomic_DNA"/>
</dbReference>
<proteinExistence type="predicted"/>
<dbReference type="EMBL" id="CP036343">
    <property type="protein sequence ID" value="QDT90783.1"/>
    <property type="molecule type" value="Genomic_DNA"/>
</dbReference>
<dbReference type="SUPFAM" id="SSF53098">
    <property type="entry name" value="Ribonuclease H-like"/>
    <property type="match status" value="1"/>
</dbReference>
<dbReference type="GO" id="GO:0003677">
    <property type="term" value="F:DNA binding"/>
    <property type="evidence" value="ECO:0007669"/>
    <property type="project" value="InterPro"/>
</dbReference>
<dbReference type="PANTHER" id="PTHR37529">
    <property type="entry name" value="TRANSPOSASE INSG FOR INSERTION SEQUENCE ELEMENT IS4-RELATED"/>
    <property type="match status" value="1"/>
</dbReference>
<keyword evidence="6" id="KW-1185">Reference proteome</keyword>
<dbReference type="InterPro" id="IPR047952">
    <property type="entry name" value="Transpos_IS4"/>
</dbReference>
<dbReference type="KEGG" id="gax:Pan161_19140"/>
<dbReference type="Pfam" id="PF01609">
    <property type="entry name" value="DDE_Tnp_1"/>
    <property type="match status" value="1"/>
</dbReference>
<dbReference type="EMBL" id="CP036343">
    <property type="protein sequence ID" value="QDT92606.1"/>
    <property type="molecule type" value="Genomic_DNA"/>
</dbReference>
<gene>
    <name evidence="2" type="ORF">Pan161_19140</name>
    <name evidence="3" type="ORF">Pan161_24370</name>
    <name evidence="4" type="ORF">Pan161_25310</name>
    <name evidence="5" type="ORF">Pan161_42740</name>
</gene>
<feature type="domain" description="Transposase IS4-like" evidence="1">
    <location>
        <begin position="161"/>
        <end position="398"/>
    </location>
</feature>
<dbReference type="GO" id="GO:0004803">
    <property type="term" value="F:transposase activity"/>
    <property type="evidence" value="ECO:0007669"/>
    <property type="project" value="InterPro"/>
</dbReference>
<dbReference type="NCBIfam" id="NF033592">
    <property type="entry name" value="transpos_IS4_1"/>
    <property type="match status" value="1"/>
</dbReference>
<dbReference type="KEGG" id="gax:Pan161_24370"/>
<organism evidence="2 6">
    <name type="scientific">Gimesia algae</name>
    <dbReference type="NCBI Taxonomy" id="2527971"/>
    <lineage>
        <taxon>Bacteria</taxon>
        <taxon>Pseudomonadati</taxon>
        <taxon>Planctomycetota</taxon>
        <taxon>Planctomycetia</taxon>
        <taxon>Planctomycetales</taxon>
        <taxon>Planctomycetaceae</taxon>
        <taxon>Gimesia</taxon>
    </lineage>
</organism>
<evidence type="ECO:0000313" key="6">
    <source>
        <dbReference type="Proteomes" id="UP000316855"/>
    </source>
</evidence>
<dbReference type="RefSeq" id="WP_232103358.1">
    <property type="nucleotide sequence ID" value="NZ_CP036343.1"/>
</dbReference>
<dbReference type="KEGG" id="gax:Pan161_25310"/>
<dbReference type="AlphaFoldDB" id="A0A517VB87"/>
<dbReference type="GO" id="GO:0006313">
    <property type="term" value="P:DNA transposition"/>
    <property type="evidence" value="ECO:0007669"/>
    <property type="project" value="InterPro"/>
</dbReference>
<sequence length="492" mass="55295">MPFISSSRVNAASFSLFKRSMMQESSLPLADVLDDQRWQQVFDEHEIDFGNDPDVIYTPAITLWALISQVFFSGEQRSCKAAVIRVASLWAALGRRVCSTNTGAYCRARLKLSFTVIRDLVQQLAADAEAACDQNCVQSREQSTARLSPSSVADVKSRSTGGRILLVDGFTITAADTPENQRAYPQNPAQKPGLGFPVLRCVSLISMTTGLLVDLVSGPYSGKGSGETALLWQMLDALRPGDILVADSYYCTYWLVSACHARGVQILMKNHHLRDNHPQTARRLNKRERLVTWLRPPVRPAWMTRQEFWRQPLTLTLRLVDVQISQPGYRAKTFTIATTITDRKACPARWIAAVYQSRWLIELDIRSIKCSLGMDILRAKSPAMVLTELWSCLLAYNLIRLKMLQSSLATGRDPRSLSFTTTQQMLAANWLLGAVTKTTEELATLGQQVPCSERVGHRIGRTEPRANKRRTKVLALLKQPRYHYHQQRKATV</sequence>
<dbReference type="KEGG" id="gax:Pan161_42740"/>
<evidence type="ECO:0000313" key="4">
    <source>
        <dbReference type="EMBL" id="QDT90877.1"/>
    </source>
</evidence>
<name>A0A517VB87_9PLAN</name>
<reference evidence="2 6" key="1">
    <citation type="submission" date="2019-02" db="EMBL/GenBank/DDBJ databases">
        <title>Deep-cultivation of Planctomycetes and their phenomic and genomic characterization uncovers novel biology.</title>
        <authorList>
            <person name="Wiegand S."/>
            <person name="Jogler M."/>
            <person name="Boedeker C."/>
            <person name="Pinto D."/>
            <person name="Vollmers J."/>
            <person name="Rivas-Marin E."/>
            <person name="Kohn T."/>
            <person name="Peeters S.H."/>
            <person name="Heuer A."/>
            <person name="Rast P."/>
            <person name="Oberbeckmann S."/>
            <person name="Bunk B."/>
            <person name="Jeske O."/>
            <person name="Meyerdierks A."/>
            <person name="Storesund J.E."/>
            <person name="Kallscheuer N."/>
            <person name="Luecker S."/>
            <person name="Lage O.M."/>
            <person name="Pohl T."/>
            <person name="Merkel B.J."/>
            <person name="Hornburger P."/>
            <person name="Mueller R.-W."/>
            <person name="Bruemmer F."/>
            <person name="Labrenz M."/>
            <person name="Spormann A.M."/>
            <person name="Op den Camp H."/>
            <person name="Overmann J."/>
            <person name="Amann R."/>
            <person name="Jetten M.S.M."/>
            <person name="Mascher T."/>
            <person name="Medema M.H."/>
            <person name="Devos D.P."/>
            <person name="Kaster A.-K."/>
            <person name="Ovreas L."/>
            <person name="Rohde M."/>
            <person name="Galperin M.Y."/>
            <person name="Jogler C."/>
        </authorList>
    </citation>
    <scope>NUCLEOTIDE SEQUENCE [LARGE SCALE GENOMIC DNA]</scope>
    <source>
        <strain evidence="2 6">Pan161</strain>
    </source>
</reference>
<dbReference type="Proteomes" id="UP000316855">
    <property type="component" value="Chromosome"/>
</dbReference>
<dbReference type="InterPro" id="IPR002559">
    <property type="entry name" value="Transposase_11"/>
</dbReference>
<evidence type="ECO:0000313" key="2">
    <source>
        <dbReference type="EMBL" id="QDT90264.1"/>
    </source>
</evidence>